<organism evidence="1 2">
    <name type="scientific">Blepharisma stoltei</name>
    <dbReference type="NCBI Taxonomy" id="1481888"/>
    <lineage>
        <taxon>Eukaryota</taxon>
        <taxon>Sar</taxon>
        <taxon>Alveolata</taxon>
        <taxon>Ciliophora</taxon>
        <taxon>Postciliodesmatophora</taxon>
        <taxon>Heterotrichea</taxon>
        <taxon>Heterotrichida</taxon>
        <taxon>Blepharismidae</taxon>
        <taxon>Blepharisma</taxon>
    </lineage>
</organism>
<keyword evidence="2" id="KW-1185">Reference proteome</keyword>
<dbReference type="SUPFAM" id="SSF50978">
    <property type="entry name" value="WD40 repeat-like"/>
    <property type="match status" value="1"/>
</dbReference>
<reference evidence="1" key="1">
    <citation type="submission" date="2021-09" db="EMBL/GenBank/DDBJ databases">
        <authorList>
            <consortium name="AG Swart"/>
            <person name="Singh M."/>
            <person name="Singh A."/>
            <person name="Seah K."/>
            <person name="Emmerich C."/>
        </authorList>
    </citation>
    <scope>NUCLEOTIDE SEQUENCE</scope>
    <source>
        <strain evidence="1">ATCC30299</strain>
    </source>
</reference>
<comment type="caution">
    <text evidence="1">The sequence shown here is derived from an EMBL/GenBank/DDBJ whole genome shotgun (WGS) entry which is preliminary data.</text>
</comment>
<name>A0AAU9INX3_9CILI</name>
<dbReference type="EMBL" id="CAJZBQ010000013">
    <property type="protein sequence ID" value="CAG9314858.1"/>
    <property type="molecule type" value="Genomic_DNA"/>
</dbReference>
<proteinExistence type="predicted"/>
<evidence type="ECO:0000313" key="2">
    <source>
        <dbReference type="Proteomes" id="UP001162131"/>
    </source>
</evidence>
<evidence type="ECO:0000313" key="1">
    <source>
        <dbReference type="EMBL" id="CAG9314858.1"/>
    </source>
</evidence>
<dbReference type="Proteomes" id="UP001162131">
    <property type="component" value="Unassembled WGS sequence"/>
</dbReference>
<evidence type="ECO:0008006" key="3">
    <source>
        <dbReference type="Google" id="ProtNLM"/>
    </source>
</evidence>
<dbReference type="AlphaFoldDB" id="A0AAU9INX3"/>
<gene>
    <name evidence="1" type="ORF">BSTOLATCC_MIC12644</name>
</gene>
<protein>
    <recommendedName>
        <fullName evidence="3">Vacuolar protein sorting-associated protein 8 central domain-containing protein</fullName>
    </recommendedName>
</protein>
<sequence>MEDIYSLTTLVEAAPIAAACECVPDFQALIATSTSLLYYHHNTLKTLPWFTIQSLQPVSICIKSEFIAILVSQGSLFIFTSYSCQSDHFNATWKRFIEKDFFSVLERPQMPDNVIDDMIDTIGHCLVNRERRYENHLDVTCLQINNQVSFTGMVWCEEWIIVSTLSGSLIVINSGTGQMERSFTLPNGIASIQLIETMKSILIHSGDKNCCLIAISDLLLDIKEGLKPNYLNFGPKAKVSYQNSYRGPIIVATYDTHIDIHDFENLPRPTFSFALPYGNHDFSLLWKKTVLLLTENDLMIIGKCYASEIMERKSDLDRKEIKICVCGGCNGRKIDSINYELWTARGIEDLKLWEHSSSVKQIFSYAFHDQNLYIITDQGLHLITELKTDKKEELRNAIIAGDINSANKLIVLLESRGIDPKEILNELLEEESEMEIKFKISVLSSSYPLATAENYISERGLWIEIYNYLWAIFRKLDKHQYRHFSIILAYILKHINEESAPSYKAWESSLKIEPLANSQLDSFKPFYNETEIDSVVAFLLPILHKQKSNDIPLNQAFRQSIPAYFNSLKPTSQIILLILAEQLSLDLPASKFLVYAEKLSFCKLLRTVQKLSDVELLFSSYHPLFSNLDNIISLLPLKVYKSNSTFTIKTTHIYHKRIAEIDQSSFAFGCVADALEQFSEDFLQAFTGPESFTKEFKASLTRFLMLVGYSIYKAISDNIEDTLATLFSMLLGNLKGFYDLTQITLMGSGLKCLPILFCVYEAEGKWSHAFKARLLEGKNDVIKLLALFIQKDQREETQALMIKYAHQYALHTGYTTETFISRASSVLPGNLIPLLHYAVYENKTEN</sequence>
<accession>A0AAU9INX3</accession>
<dbReference type="InterPro" id="IPR036322">
    <property type="entry name" value="WD40_repeat_dom_sf"/>
</dbReference>